<keyword evidence="2" id="KW-0238">DNA-binding</keyword>
<dbReference type="SMART" id="SM00717">
    <property type="entry name" value="SANT"/>
    <property type="match status" value="2"/>
</dbReference>
<feature type="domain" description="HTH myb-type" evidence="6">
    <location>
        <begin position="167"/>
        <end position="212"/>
    </location>
</feature>
<dbReference type="EMBL" id="MLAK01000882">
    <property type="protein sequence ID" value="OHT02106.1"/>
    <property type="molecule type" value="Genomic_DNA"/>
</dbReference>
<dbReference type="AlphaFoldDB" id="A0A1J4JTN4"/>
<name>A0A1J4JTN4_9EUKA</name>
<dbReference type="Pfam" id="PF00249">
    <property type="entry name" value="Myb_DNA-binding"/>
    <property type="match status" value="2"/>
</dbReference>
<dbReference type="GO" id="GO:0000978">
    <property type="term" value="F:RNA polymerase II cis-regulatory region sequence-specific DNA binding"/>
    <property type="evidence" value="ECO:0007669"/>
    <property type="project" value="TreeGrafter"/>
</dbReference>
<sequence length="331" mass="37853">MYSLRRILISLHSPKFFLIKDTHMFDTTSFMINDSELHSLDLINTPDELQEHNQITNCQGNETNQNDQLELDSNNNSMNQNNCMNNQGLLINNTSDENSNYHCPRRKTNIKRDKFLPSEDKLIIDLVKTFGPDWTRVSLSFGPTRTKRQLRERWQNYLNPSCDPNYTIEEDELLCELVNELGQKWAKIASKIGNKSAISCRNRHRVLMKMQQKGIPIQSAHLSDINSEIITENGVESIIDNVSFVDQQNVSECSFDTSSNVSQCSSPTHDSTPSCSPFAGDCNEDDNEGYAIDSAEFSLEVSEDSFFLPYLSESEQVELYGFSTFDVFDEY</sequence>
<feature type="domain" description="Myb-like" evidence="5">
    <location>
        <begin position="107"/>
        <end position="158"/>
    </location>
</feature>
<dbReference type="PROSITE" id="PS51294">
    <property type="entry name" value="HTH_MYB"/>
    <property type="match status" value="2"/>
</dbReference>
<dbReference type="PANTHER" id="PTHR46621">
    <property type="entry name" value="SNRNA-ACTIVATING PROTEIN COMPLEX SUBUNIT 4"/>
    <property type="match status" value="1"/>
</dbReference>
<evidence type="ECO:0000256" key="3">
    <source>
        <dbReference type="ARBA" id="ARBA00023163"/>
    </source>
</evidence>
<dbReference type="VEuPathDB" id="TrichDB:TRFO_07304"/>
<evidence type="ECO:0000313" key="8">
    <source>
        <dbReference type="Proteomes" id="UP000179807"/>
    </source>
</evidence>
<dbReference type="Proteomes" id="UP000179807">
    <property type="component" value="Unassembled WGS sequence"/>
</dbReference>
<evidence type="ECO:0000256" key="2">
    <source>
        <dbReference type="ARBA" id="ARBA00023125"/>
    </source>
</evidence>
<keyword evidence="1" id="KW-0805">Transcription regulation</keyword>
<evidence type="ECO:0000256" key="4">
    <source>
        <dbReference type="ARBA" id="ARBA00023242"/>
    </source>
</evidence>
<dbReference type="InterPro" id="IPR051575">
    <property type="entry name" value="Myb-like_DNA-bd"/>
</dbReference>
<dbReference type="InterPro" id="IPR009057">
    <property type="entry name" value="Homeodomain-like_sf"/>
</dbReference>
<accession>A0A1J4JTN4</accession>
<protein>
    <recommendedName>
        <fullName evidence="9">Myb-like DNA-binding domain containing protein</fullName>
    </recommendedName>
</protein>
<proteinExistence type="predicted"/>
<keyword evidence="4" id="KW-0539">Nucleus</keyword>
<dbReference type="PROSITE" id="PS50090">
    <property type="entry name" value="MYB_LIKE"/>
    <property type="match status" value="2"/>
</dbReference>
<keyword evidence="3" id="KW-0804">Transcription</keyword>
<evidence type="ECO:0000256" key="1">
    <source>
        <dbReference type="ARBA" id="ARBA00023015"/>
    </source>
</evidence>
<dbReference type="GO" id="GO:0019185">
    <property type="term" value="C:snRNA-activating protein complex"/>
    <property type="evidence" value="ECO:0007669"/>
    <property type="project" value="TreeGrafter"/>
</dbReference>
<evidence type="ECO:0000259" key="5">
    <source>
        <dbReference type="PROSITE" id="PS50090"/>
    </source>
</evidence>
<dbReference type="SUPFAM" id="SSF46689">
    <property type="entry name" value="Homeodomain-like"/>
    <property type="match status" value="1"/>
</dbReference>
<dbReference type="GO" id="GO:0042796">
    <property type="term" value="P:snRNA transcription by RNA polymerase III"/>
    <property type="evidence" value="ECO:0007669"/>
    <property type="project" value="TreeGrafter"/>
</dbReference>
<evidence type="ECO:0000313" key="7">
    <source>
        <dbReference type="EMBL" id="OHT02106.1"/>
    </source>
</evidence>
<reference evidence="7" key="1">
    <citation type="submission" date="2016-10" db="EMBL/GenBank/DDBJ databases">
        <authorList>
            <person name="Benchimol M."/>
            <person name="Almeida L.G."/>
            <person name="Vasconcelos A.T."/>
            <person name="Perreira-Neves A."/>
            <person name="Rosa I.A."/>
            <person name="Tasca T."/>
            <person name="Bogo M.R."/>
            <person name="de Souza W."/>
        </authorList>
    </citation>
    <scope>NUCLEOTIDE SEQUENCE [LARGE SCALE GENOMIC DNA]</scope>
    <source>
        <strain evidence="7">K</strain>
    </source>
</reference>
<dbReference type="GO" id="GO:0001006">
    <property type="term" value="F:RNA polymerase III type 3 promoter sequence-specific DNA binding"/>
    <property type="evidence" value="ECO:0007669"/>
    <property type="project" value="TreeGrafter"/>
</dbReference>
<dbReference type="InterPro" id="IPR001005">
    <property type="entry name" value="SANT/Myb"/>
</dbReference>
<dbReference type="PANTHER" id="PTHR46621:SF1">
    <property type="entry name" value="SNRNA-ACTIVATING PROTEIN COMPLEX SUBUNIT 4"/>
    <property type="match status" value="1"/>
</dbReference>
<gene>
    <name evidence="7" type="ORF">TRFO_07304</name>
</gene>
<evidence type="ECO:0008006" key="9">
    <source>
        <dbReference type="Google" id="ProtNLM"/>
    </source>
</evidence>
<feature type="domain" description="Myb-like" evidence="5">
    <location>
        <begin position="165"/>
        <end position="208"/>
    </location>
</feature>
<comment type="caution">
    <text evidence="7">The sequence shown here is derived from an EMBL/GenBank/DDBJ whole genome shotgun (WGS) entry which is preliminary data.</text>
</comment>
<evidence type="ECO:0000259" key="6">
    <source>
        <dbReference type="PROSITE" id="PS51294"/>
    </source>
</evidence>
<dbReference type="RefSeq" id="XP_068355242.1">
    <property type="nucleotide sequence ID" value="XM_068493596.1"/>
</dbReference>
<dbReference type="InterPro" id="IPR017930">
    <property type="entry name" value="Myb_dom"/>
</dbReference>
<feature type="domain" description="HTH myb-type" evidence="6">
    <location>
        <begin position="107"/>
        <end position="162"/>
    </location>
</feature>
<keyword evidence="8" id="KW-1185">Reference proteome</keyword>
<dbReference type="CDD" id="cd00167">
    <property type="entry name" value="SANT"/>
    <property type="match status" value="2"/>
</dbReference>
<dbReference type="OrthoDB" id="39591at2759"/>
<dbReference type="GO" id="GO:0042795">
    <property type="term" value="P:snRNA transcription by RNA polymerase II"/>
    <property type="evidence" value="ECO:0007669"/>
    <property type="project" value="TreeGrafter"/>
</dbReference>
<organism evidence="7 8">
    <name type="scientific">Tritrichomonas foetus</name>
    <dbReference type="NCBI Taxonomy" id="1144522"/>
    <lineage>
        <taxon>Eukaryota</taxon>
        <taxon>Metamonada</taxon>
        <taxon>Parabasalia</taxon>
        <taxon>Tritrichomonadida</taxon>
        <taxon>Tritrichomonadidae</taxon>
        <taxon>Tritrichomonas</taxon>
    </lineage>
</organism>
<dbReference type="Gene3D" id="1.10.10.60">
    <property type="entry name" value="Homeodomain-like"/>
    <property type="match status" value="2"/>
</dbReference>
<dbReference type="GeneID" id="94828300"/>